<dbReference type="Gene3D" id="3.80.10.10">
    <property type="entry name" value="Ribonuclease Inhibitor"/>
    <property type="match status" value="1"/>
</dbReference>
<evidence type="ECO:0000313" key="2">
    <source>
        <dbReference type="Proteomes" id="UP001215598"/>
    </source>
</evidence>
<dbReference type="InterPro" id="IPR032675">
    <property type="entry name" value="LRR_dom_sf"/>
</dbReference>
<proteinExistence type="predicted"/>
<name>A0AAD7HWC5_9AGAR</name>
<evidence type="ECO:0008006" key="3">
    <source>
        <dbReference type="Google" id="ProtNLM"/>
    </source>
</evidence>
<evidence type="ECO:0000313" key="1">
    <source>
        <dbReference type="EMBL" id="KAJ7729789.1"/>
    </source>
</evidence>
<organism evidence="1 2">
    <name type="scientific">Mycena metata</name>
    <dbReference type="NCBI Taxonomy" id="1033252"/>
    <lineage>
        <taxon>Eukaryota</taxon>
        <taxon>Fungi</taxon>
        <taxon>Dikarya</taxon>
        <taxon>Basidiomycota</taxon>
        <taxon>Agaricomycotina</taxon>
        <taxon>Agaricomycetes</taxon>
        <taxon>Agaricomycetidae</taxon>
        <taxon>Agaricales</taxon>
        <taxon>Marasmiineae</taxon>
        <taxon>Mycenaceae</taxon>
        <taxon>Mycena</taxon>
    </lineage>
</organism>
<dbReference type="AlphaFoldDB" id="A0AAD7HWC5"/>
<dbReference type="EMBL" id="JARKIB010000163">
    <property type="protein sequence ID" value="KAJ7729789.1"/>
    <property type="molecule type" value="Genomic_DNA"/>
</dbReference>
<dbReference type="SUPFAM" id="SSF52047">
    <property type="entry name" value="RNI-like"/>
    <property type="match status" value="1"/>
</dbReference>
<comment type="caution">
    <text evidence="1">The sequence shown here is derived from an EMBL/GenBank/DDBJ whole genome shotgun (WGS) entry which is preliminary data.</text>
</comment>
<gene>
    <name evidence="1" type="ORF">B0H16DRAFT_1428116</name>
</gene>
<protein>
    <recommendedName>
        <fullName evidence="3">F-box domain-containing protein</fullName>
    </recommendedName>
</protein>
<reference evidence="1" key="1">
    <citation type="submission" date="2023-03" db="EMBL/GenBank/DDBJ databases">
        <title>Massive genome expansion in bonnet fungi (Mycena s.s.) driven by repeated elements and novel gene families across ecological guilds.</title>
        <authorList>
            <consortium name="Lawrence Berkeley National Laboratory"/>
            <person name="Harder C.B."/>
            <person name="Miyauchi S."/>
            <person name="Viragh M."/>
            <person name="Kuo A."/>
            <person name="Thoen E."/>
            <person name="Andreopoulos B."/>
            <person name="Lu D."/>
            <person name="Skrede I."/>
            <person name="Drula E."/>
            <person name="Henrissat B."/>
            <person name="Morin E."/>
            <person name="Kohler A."/>
            <person name="Barry K."/>
            <person name="LaButti K."/>
            <person name="Morin E."/>
            <person name="Salamov A."/>
            <person name="Lipzen A."/>
            <person name="Mereny Z."/>
            <person name="Hegedus B."/>
            <person name="Baldrian P."/>
            <person name="Stursova M."/>
            <person name="Weitz H."/>
            <person name="Taylor A."/>
            <person name="Grigoriev I.V."/>
            <person name="Nagy L.G."/>
            <person name="Martin F."/>
            <person name="Kauserud H."/>
        </authorList>
    </citation>
    <scope>NUCLEOTIDE SEQUENCE</scope>
    <source>
        <strain evidence="1">CBHHK182m</strain>
    </source>
</reference>
<dbReference type="Proteomes" id="UP001215598">
    <property type="component" value="Unassembled WGS sequence"/>
</dbReference>
<keyword evidence="2" id="KW-1185">Reference proteome</keyword>
<accession>A0AAD7HWC5</accession>
<sequence>MVSSKFWVVPRLHTLRLGSHRQLAEAAYNFDRTQIRTLALCDPNGHQLLPYPNVTDLTCIESSHFRANISFIGPPPISPRLKTLKINFSSLDFVRGTAANVPNIFRRFTAPALSSLDVQQLRLEPGELIDFLHRSQCNLTTLVLRQCLLRISGLLQILECTPNLGSFSAVDGHSTMITNRLFQYLSIGSDAIVNLPRLSSLTIRGSFAFEDVALVQMLETRMAGEDPHSDGTFICFSDVFLSLPERTVKPEIKARLRHLQGVTVSLECLNDNKIMCRAF</sequence>